<evidence type="ECO:0000313" key="1">
    <source>
        <dbReference type="EMBL" id="VFJ58532.1"/>
    </source>
</evidence>
<organism evidence="1">
    <name type="scientific">Candidatus Kentrum sp. FW</name>
    <dbReference type="NCBI Taxonomy" id="2126338"/>
    <lineage>
        <taxon>Bacteria</taxon>
        <taxon>Pseudomonadati</taxon>
        <taxon>Pseudomonadota</taxon>
        <taxon>Gammaproteobacteria</taxon>
        <taxon>Candidatus Kentrum</taxon>
    </lineage>
</organism>
<reference evidence="1" key="1">
    <citation type="submission" date="2019-02" db="EMBL/GenBank/DDBJ databases">
        <authorList>
            <person name="Gruber-Vodicka R. H."/>
            <person name="Seah K. B. B."/>
        </authorList>
    </citation>
    <scope>NUCLEOTIDE SEQUENCE</scope>
    <source>
        <strain evidence="2">BECK_BZ106</strain>
        <strain evidence="1">BECK_BZ15</strain>
    </source>
</reference>
<dbReference type="AlphaFoldDB" id="A0A450SWY6"/>
<protein>
    <submittedName>
        <fullName evidence="1">Uncharacterized protein</fullName>
    </submittedName>
</protein>
<sequence>MICQIEVLIFVKHGIAGFGKPAWFLSVIMKTE</sequence>
<gene>
    <name evidence="1" type="ORF">BECKFW1821A_GA0114235_10835</name>
    <name evidence="2" type="ORF">BECKFW1821B_GA0114236_10765</name>
</gene>
<proteinExistence type="predicted"/>
<evidence type="ECO:0000313" key="2">
    <source>
        <dbReference type="EMBL" id="VFJ62724.1"/>
    </source>
</evidence>
<dbReference type="EMBL" id="CAADEW010000083">
    <property type="protein sequence ID" value="VFJ58532.1"/>
    <property type="molecule type" value="Genomic_DNA"/>
</dbReference>
<name>A0A450SWY6_9GAMM</name>
<dbReference type="EMBL" id="CAADFD010000076">
    <property type="protein sequence ID" value="VFJ62724.1"/>
    <property type="molecule type" value="Genomic_DNA"/>
</dbReference>
<accession>A0A450SWY6</accession>